<evidence type="ECO:0000256" key="7">
    <source>
        <dbReference type="ARBA" id="ARBA00023053"/>
    </source>
</evidence>
<dbReference type="InterPro" id="IPR001734">
    <property type="entry name" value="Na/solute_symporter"/>
</dbReference>
<comment type="subcellular location">
    <subcellularLocation>
        <location evidence="1">Cell membrane</location>
        <topology evidence="1">Multi-pass membrane protein</topology>
    </subcellularLocation>
</comment>
<dbReference type="GO" id="GO:0005886">
    <property type="term" value="C:plasma membrane"/>
    <property type="evidence" value="ECO:0007669"/>
    <property type="project" value="UniProtKB-SubCell"/>
</dbReference>
<feature type="transmembrane region" description="Helical" evidence="13">
    <location>
        <begin position="679"/>
        <end position="700"/>
    </location>
</feature>
<keyword evidence="6 13" id="KW-1133">Transmembrane helix</keyword>
<feature type="transmembrane region" description="Helical" evidence="13">
    <location>
        <begin position="453"/>
        <end position="476"/>
    </location>
</feature>
<dbReference type="InParanoid" id="A0A6I8T5R1"/>
<dbReference type="PANTHER" id="PTHR42985">
    <property type="entry name" value="SODIUM-COUPLED MONOCARBOXYLATE TRANSPORTER"/>
    <property type="match status" value="1"/>
</dbReference>
<keyword evidence="15" id="KW-1185">Reference proteome</keyword>
<keyword evidence="8" id="KW-0406">Ion transport</keyword>
<feature type="transmembrane region" description="Helical" evidence="13">
    <location>
        <begin position="187"/>
        <end position="207"/>
    </location>
</feature>
<evidence type="ECO:0000256" key="2">
    <source>
        <dbReference type="ARBA" id="ARBA00006434"/>
    </source>
</evidence>
<proteinExistence type="inferred from homology"/>
<evidence type="ECO:0000256" key="9">
    <source>
        <dbReference type="ARBA" id="ARBA00023136"/>
    </source>
</evidence>
<evidence type="ECO:0000313" key="15">
    <source>
        <dbReference type="Proteomes" id="UP000008820"/>
    </source>
</evidence>
<keyword evidence="5 13" id="KW-0812">Transmembrane</keyword>
<dbReference type="Pfam" id="PF00474">
    <property type="entry name" value="SSF"/>
    <property type="match status" value="1"/>
</dbReference>
<feature type="transmembrane region" description="Helical" evidence="13">
    <location>
        <begin position="366"/>
        <end position="388"/>
    </location>
</feature>
<keyword evidence="10" id="KW-0739">Sodium transport</keyword>
<dbReference type="CDD" id="cd11492">
    <property type="entry name" value="SLC5sbd_NIS-SMVT"/>
    <property type="match status" value="1"/>
</dbReference>
<dbReference type="OrthoDB" id="6132759at2759"/>
<dbReference type="NCBIfam" id="TIGR00813">
    <property type="entry name" value="sss"/>
    <property type="match status" value="1"/>
</dbReference>
<keyword evidence="9 13" id="KW-0472">Membrane</keyword>
<evidence type="ECO:0000256" key="4">
    <source>
        <dbReference type="ARBA" id="ARBA00022475"/>
    </source>
</evidence>
<feature type="compositionally biased region" description="Low complexity" evidence="12">
    <location>
        <begin position="139"/>
        <end position="156"/>
    </location>
</feature>
<sequence length="753" mass="82277">MDPSSTVGPIVSNAGQLVLRFTLLDYAIFVVLLAISVVIGVYFGFFSKIKQNNVEEYLLGGKSMPKFPVAASLIATLHQTIAMEEDAHMMEEFDEDPLPTVGTHLSTDRIPSTTSLPPTSAIITSLMTEAAKILSSTLPSTSTTHSTSTENSATHSFSSIADTTSPYPSVSVEVADSEELLFSVVDYVIFISMLLLSALIGVYFGFLSKVKQDNTKEYLLGGKTMNKFPVSASLIATHVSGITLLGVPSELYGHGTQYWLCIIAAFSVNILMEKIYLPVFYDLQVTSVFTYLETRFDRTVRSAASFVYALACMIYIPIVVYVPALAFSQVTGINLHLITPVICIICIFYTTVGGLRAVVWTDTLQFILMIGATLAIIFLGIASVGGFVDVWEAAERGGRLVFFNMNPDPFVRTSFWTVTFGLSTMWIANLGVSQGCVQRFLAVPDLKVAKKSLIIFTAGLIFIKSCSCFTGLLMYAKYESCDPYTIRKINKLDQILPYYVMDVGGKIPGLPGLFVSGIFSAALSTMSSSLNTLAGTIYEDFIRHRYPNSSEKTASNVMKVLVVILGVIVIALVFVAEKMGQVMHMAISLSGVTSGTLLGMFSSGMLTTKINTKGVIAGSIVSMISISTILIGAQMNPKHPFMPFRTDGCDASLLQNVTLVTPPPSTVQDDIPQIFKLSFMYYALLGVIIYFVVAYVVSLMTGGGEINDQRLLAPFLRNQKQYEKEQALRRHNIQYTEIDLALKELQKASDLKK</sequence>
<evidence type="ECO:0000256" key="1">
    <source>
        <dbReference type="ARBA" id="ARBA00004651"/>
    </source>
</evidence>
<name>A0A6I8T5R1_AEDAE</name>
<evidence type="ECO:0000256" key="5">
    <source>
        <dbReference type="ARBA" id="ARBA00022692"/>
    </source>
</evidence>
<protein>
    <submittedName>
        <fullName evidence="14">Uncharacterized protein</fullName>
    </submittedName>
</protein>
<organism evidence="14 15">
    <name type="scientific">Aedes aegypti</name>
    <name type="common">Yellowfever mosquito</name>
    <name type="synonym">Culex aegypti</name>
    <dbReference type="NCBI Taxonomy" id="7159"/>
    <lineage>
        <taxon>Eukaryota</taxon>
        <taxon>Metazoa</taxon>
        <taxon>Ecdysozoa</taxon>
        <taxon>Arthropoda</taxon>
        <taxon>Hexapoda</taxon>
        <taxon>Insecta</taxon>
        <taxon>Pterygota</taxon>
        <taxon>Neoptera</taxon>
        <taxon>Endopterygota</taxon>
        <taxon>Diptera</taxon>
        <taxon>Nematocera</taxon>
        <taxon>Culicoidea</taxon>
        <taxon>Culicidae</taxon>
        <taxon>Culicinae</taxon>
        <taxon>Aedini</taxon>
        <taxon>Aedes</taxon>
        <taxon>Stegomyia</taxon>
    </lineage>
</organism>
<evidence type="ECO:0000256" key="3">
    <source>
        <dbReference type="ARBA" id="ARBA00022448"/>
    </source>
</evidence>
<feature type="transmembrane region" description="Helical" evidence="13">
    <location>
        <begin position="557"/>
        <end position="576"/>
    </location>
</feature>
<gene>
    <name evidence="14" type="primary">5572453</name>
</gene>
<evidence type="ECO:0000256" key="8">
    <source>
        <dbReference type="ARBA" id="ARBA00023065"/>
    </source>
</evidence>
<dbReference type="GO" id="GO:0006814">
    <property type="term" value="P:sodium ion transport"/>
    <property type="evidence" value="ECO:0007669"/>
    <property type="project" value="UniProtKB-KW"/>
</dbReference>
<dbReference type="EnsemblMetazoa" id="AAEL001813-RB">
    <property type="protein sequence ID" value="AAEL001813-PB"/>
    <property type="gene ID" value="AAEL001813"/>
</dbReference>
<evidence type="ECO:0000313" key="14">
    <source>
        <dbReference type="EnsemblMetazoa" id="AAEL001813-PB"/>
    </source>
</evidence>
<dbReference type="GO" id="GO:0015293">
    <property type="term" value="F:symporter activity"/>
    <property type="evidence" value="ECO:0007669"/>
    <property type="project" value="TreeGrafter"/>
</dbReference>
<dbReference type="PROSITE" id="PS50283">
    <property type="entry name" value="NA_SOLUT_SYMP_3"/>
    <property type="match status" value="2"/>
</dbReference>
<keyword evidence="7" id="KW-0915">Sodium</keyword>
<feature type="transmembrane region" description="Helical" evidence="13">
    <location>
        <begin position="257"/>
        <end position="281"/>
    </location>
</feature>
<dbReference type="InterPro" id="IPR038377">
    <property type="entry name" value="Na/Glc_symporter_sf"/>
</dbReference>
<feature type="transmembrane region" description="Helical" evidence="13">
    <location>
        <begin position="302"/>
        <end position="325"/>
    </location>
</feature>
<feature type="transmembrane region" description="Helical" evidence="13">
    <location>
        <begin position="228"/>
        <end position="245"/>
    </location>
</feature>
<dbReference type="PANTHER" id="PTHR42985:SF21">
    <property type="entry name" value="SODIUM-DEPENDENT MULTIVITAMIN TRANSPORTER-LIKE PROTEIN"/>
    <property type="match status" value="1"/>
</dbReference>
<feature type="transmembrane region" description="Helical" evidence="13">
    <location>
        <begin position="513"/>
        <end position="537"/>
    </location>
</feature>
<feature type="transmembrane region" description="Helical" evidence="13">
    <location>
        <begin position="582"/>
        <end position="602"/>
    </location>
</feature>
<accession>A0A6I8T5R1</accession>
<feature type="transmembrane region" description="Helical" evidence="13">
    <location>
        <begin position="614"/>
        <end position="635"/>
    </location>
</feature>
<reference evidence="14 15" key="1">
    <citation type="submission" date="2017-06" db="EMBL/GenBank/DDBJ databases">
        <title>Aedes aegypti genome working group (AGWG) sequencing and assembly.</title>
        <authorList>
            <consortium name="Aedes aegypti Genome Working Group (AGWG)"/>
            <person name="Matthews B.J."/>
        </authorList>
    </citation>
    <scope>NUCLEOTIDE SEQUENCE [LARGE SCALE GENOMIC DNA]</scope>
    <source>
        <strain evidence="14 15">LVP_AGWG</strain>
    </source>
</reference>
<evidence type="ECO:0000256" key="10">
    <source>
        <dbReference type="ARBA" id="ARBA00023201"/>
    </source>
</evidence>
<dbReference type="Proteomes" id="UP000008820">
    <property type="component" value="Chromosome 2"/>
</dbReference>
<feature type="transmembrane region" description="Helical" evidence="13">
    <location>
        <begin position="26"/>
        <end position="46"/>
    </location>
</feature>
<feature type="transmembrane region" description="Helical" evidence="13">
    <location>
        <begin position="337"/>
        <end position="359"/>
    </location>
</feature>
<feature type="region of interest" description="Disordered" evidence="12">
    <location>
        <begin position="139"/>
        <end position="165"/>
    </location>
</feature>
<evidence type="ECO:0000256" key="11">
    <source>
        <dbReference type="RuleBase" id="RU362091"/>
    </source>
</evidence>
<comment type="similarity">
    <text evidence="2 11">Belongs to the sodium:solute symporter (SSF) (TC 2.A.21) family.</text>
</comment>
<keyword evidence="4" id="KW-1003">Cell membrane</keyword>
<dbReference type="AlphaFoldDB" id="A0A6I8T5R1"/>
<feature type="transmembrane region" description="Helical" evidence="13">
    <location>
        <begin position="413"/>
        <end position="432"/>
    </location>
</feature>
<dbReference type="InterPro" id="IPR051163">
    <property type="entry name" value="Sodium:Solute_Symporter_SSF"/>
</dbReference>
<evidence type="ECO:0000256" key="6">
    <source>
        <dbReference type="ARBA" id="ARBA00022989"/>
    </source>
</evidence>
<keyword evidence="3" id="KW-0813">Transport</keyword>
<dbReference type="Gene3D" id="1.20.1730.10">
    <property type="entry name" value="Sodium/glucose cotransporter"/>
    <property type="match status" value="1"/>
</dbReference>
<reference evidence="14" key="2">
    <citation type="submission" date="2020-05" db="UniProtKB">
        <authorList>
            <consortium name="EnsemblMetazoa"/>
        </authorList>
    </citation>
    <scope>IDENTIFICATION</scope>
    <source>
        <strain evidence="14">LVP_AGWG</strain>
    </source>
</reference>
<evidence type="ECO:0000256" key="12">
    <source>
        <dbReference type="SAM" id="MobiDB-lite"/>
    </source>
</evidence>
<evidence type="ECO:0000256" key="13">
    <source>
        <dbReference type="SAM" id="Phobius"/>
    </source>
</evidence>